<dbReference type="Pfam" id="PF03629">
    <property type="entry name" value="SASA"/>
    <property type="match status" value="1"/>
</dbReference>
<dbReference type="Gene3D" id="3.40.50.1110">
    <property type="entry name" value="SGNH hydrolase"/>
    <property type="match status" value="1"/>
</dbReference>
<dbReference type="InterPro" id="IPR005181">
    <property type="entry name" value="SASA"/>
</dbReference>
<name>A0AAJ1QXL5_9FLAO</name>
<dbReference type="RefSeq" id="WP_261972713.1">
    <property type="nucleotide sequence ID" value="NZ_CP103460.1"/>
</dbReference>
<dbReference type="PANTHER" id="PTHR31988:SF19">
    <property type="entry name" value="9-O-ACETYL-N-ACETYLNEURAMINIC ACID DEACETYLASE-RELATED"/>
    <property type="match status" value="1"/>
</dbReference>
<keyword evidence="1" id="KW-0378">Hydrolase</keyword>
<evidence type="ECO:0000313" key="5">
    <source>
        <dbReference type="Proteomes" id="UP001228636"/>
    </source>
</evidence>
<evidence type="ECO:0000256" key="1">
    <source>
        <dbReference type="ARBA" id="ARBA00022801"/>
    </source>
</evidence>
<evidence type="ECO:0000259" key="3">
    <source>
        <dbReference type="Pfam" id="PF03629"/>
    </source>
</evidence>
<reference evidence="4 5" key="1">
    <citation type="journal article" date="2014" name="Int. J. Syst. Evol. Microbiol.">
        <title>Complete genome sequence of Corynebacterium casei LMG S-19264T (=DSM 44701T), isolated from a smear-ripened cheese.</title>
        <authorList>
            <consortium name="US DOE Joint Genome Institute (JGI-PGF)"/>
            <person name="Walter F."/>
            <person name="Albersmeier A."/>
            <person name="Kalinowski J."/>
            <person name="Ruckert C."/>
        </authorList>
    </citation>
    <scope>NUCLEOTIDE SEQUENCE [LARGE SCALE GENOMIC DNA]</scope>
    <source>
        <strain evidence="4 5">CECT 8670</strain>
    </source>
</reference>
<organism evidence="4 5">
    <name type="scientific">Polaribacter sejongensis</name>
    <dbReference type="NCBI Taxonomy" id="985043"/>
    <lineage>
        <taxon>Bacteria</taxon>
        <taxon>Pseudomonadati</taxon>
        <taxon>Bacteroidota</taxon>
        <taxon>Flavobacteriia</taxon>
        <taxon>Flavobacteriales</taxon>
        <taxon>Flavobacteriaceae</taxon>
    </lineage>
</organism>
<sequence length="272" mass="30578">MISSITFSQEEIHVVLLAGQSNMAGRGVSKELDAALIKRIQDVSDRVLISTSDIEKKKPESLSSFKKSFGPELMVGLTLAEANPEQHYLLIKKAVGGTSLYGAWSTEWTKEKAMIAERGEERQALQLYATHIQNIHQNLEELKAENKTFKILGLLWMQGESDTNKAITATSYQNNIQNLINRYRSELKIKDLPVVIGQVNVLPRKYKIGPTQVRDAMLSVANSDKNIGIIETSTDKNWLDFPKHSDNLHYNTIGQKRLGIAFSKELIKLLNK</sequence>
<gene>
    <name evidence="4" type="ORF">QWY81_11050</name>
</gene>
<feature type="coiled-coil region" evidence="2">
    <location>
        <begin position="125"/>
        <end position="152"/>
    </location>
</feature>
<dbReference type="PANTHER" id="PTHR31988">
    <property type="entry name" value="ESTERASE, PUTATIVE (DUF303)-RELATED"/>
    <property type="match status" value="1"/>
</dbReference>
<dbReference type="Proteomes" id="UP001228636">
    <property type="component" value="Unassembled WGS sequence"/>
</dbReference>
<dbReference type="InterPro" id="IPR052940">
    <property type="entry name" value="Carb_Esterase_6"/>
</dbReference>
<protein>
    <submittedName>
        <fullName evidence="4">Sialate O-acetylesterase</fullName>
    </submittedName>
</protein>
<dbReference type="InterPro" id="IPR036514">
    <property type="entry name" value="SGNH_hydro_sf"/>
</dbReference>
<feature type="domain" description="Sialate O-acetylesterase" evidence="3">
    <location>
        <begin position="13"/>
        <end position="267"/>
    </location>
</feature>
<dbReference type="EMBL" id="JAUFQH010000008">
    <property type="protein sequence ID" value="MDN3619990.1"/>
    <property type="molecule type" value="Genomic_DNA"/>
</dbReference>
<evidence type="ECO:0000313" key="4">
    <source>
        <dbReference type="EMBL" id="MDN3619990.1"/>
    </source>
</evidence>
<evidence type="ECO:0000256" key="2">
    <source>
        <dbReference type="SAM" id="Coils"/>
    </source>
</evidence>
<proteinExistence type="predicted"/>
<comment type="caution">
    <text evidence="4">The sequence shown here is derived from an EMBL/GenBank/DDBJ whole genome shotgun (WGS) entry which is preliminary data.</text>
</comment>
<accession>A0AAJ1QXL5</accession>
<dbReference type="SUPFAM" id="SSF52266">
    <property type="entry name" value="SGNH hydrolase"/>
    <property type="match status" value="1"/>
</dbReference>
<dbReference type="AlphaFoldDB" id="A0AAJ1QXL5"/>
<keyword evidence="2" id="KW-0175">Coiled coil</keyword>
<dbReference type="GO" id="GO:0016788">
    <property type="term" value="F:hydrolase activity, acting on ester bonds"/>
    <property type="evidence" value="ECO:0007669"/>
    <property type="project" value="UniProtKB-ARBA"/>
</dbReference>